<dbReference type="PROSITE" id="PS51257">
    <property type="entry name" value="PROKAR_LIPOPROTEIN"/>
    <property type="match status" value="1"/>
</dbReference>
<name>A0AAU2JNR1_9ACTN</name>
<evidence type="ECO:0000313" key="1">
    <source>
        <dbReference type="EMBL" id="WTU74394.1"/>
    </source>
</evidence>
<accession>A0AAU2JNR1</accession>
<protein>
    <recommendedName>
        <fullName evidence="2">Lipoprotein</fullName>
    </recommendedName>
</protein>
<sequence>MPKNSRPRIVDTILRNLLAYGVVVAALLTMAGCDVRLQPTEPAVFDARSSEVVGTWRCVEGTEIDFHSDGTATVTLLDGQEYDYDHGWRISGPATWKLTAEQPAGWNLGQHLRLDLPARTHSGTRAAVGREAKPAPERYDWVFELRRDERRGLELYFYLGNSGDNVVYVLEKDA</sequence>
<dbReference type="AlphaFoldDB" id="A0AAU2JNR1"/>
<proteinExistence type="predicted"/>
<gene>
    <name evidence="1" type="ORF">OG327_14275</name>
</gene>
<dbReference type="EMBL" id="CP108264">
    <property type="protein sequence ID" value="WTU74394.1"/>
    <property type="molecule type" value="Genomic_DNA"/>
</dbReference>
<organism evidence="1">
    <name type="scientific">Streptomyces sp. NBC_00049</name>
    <dbReference type="NCBI Taxonomy" id="2903617"/>
    <lineage>
        <taxon>Bacteria</taxon>
        <taxon>Bacillati</taxon>
        <taxon>Actinomycetota</taxon>
        <taxon>Actinomycetes</taxon>
        <taxon>Kitasatosporales</taxon>
        <taxon>Streptomycetaceae</taxon>
        <taxon>Streptomyces</taxon>
    </lineage>
</organism>
<reference evidence="1" key="1">
    <citation type="submission" date="2022-10" db="EMBL/GenBank/DDBJ databases">
        <title>The complete genomes of actinobacterial strains from the NBC collection.</title>
        <authorList>
            <person name="Joergensen T.S."/>
            <person name="Alvarez Arevalo M."/>
            <person name="Sterndorff E.B."/>
            <person name="Faurdal D."/>
            <person name="Vuksanovic O."/>
            <person name="Mourched A.-S."/>
            <person name="Charusanti P."/>
            <person name="Shaw S."/>
            <person name="Blin K."/>
            <person name="Weber T."/>
        </authorList>
    </citation>
    <scope>NUCLEOTIDE SEQUENCE</scope>
    <source>
        <strain evidence="1">NBC_00049</strain>
    </source>
</reference>
<evidence type="ECO:0008006" key="2">
    <source>
        <dbReference type="Google" id="ProtNLM"/>
    </source>
</evidence>